<protein>
    <submittedName>
        <fullName evidence="1">Uncharacterized protein</fullName>
    </submittedName>
</protein>
<organism evidence="1 2">
    <name type="scientific">Mauremys mutica</name>
    <name type="common">yellowpond turtle</name>
    <dbReference type="NCBI Taxonomy" id="74926"/>
    <lineage>
        <taxon>Eukaryota</taxon>
        <taxon>Metazoa</taxon>
        <taxon>Chordata</taxon>
        <taxon>Craniata</taxon>
        <taxon>Vertebrata</taxon>
        <taxon>Euteleostomi</taxon>
        <taxon>Archelosauria</taxon>
        <taxon>Testudinata</taxon>
        <taxon>Testudines</taxon>
        <taxon>Cryptodira</taxon>
        <taxon>Durocryptodira</taxon>
        <taxon>Testudinoidea</taxon>
        <taxon>Geoemydidae</taxon>
        <taxon>Geoemydinae</taxon>
        <taxon>Mauremys</taxon>
    </lineage>
</organism>
<dbReference type="Proteomes" id="UP000827986">
    <property type="component" value="Unassembled WGS sequence"/>
</dbReference>
<gene>
    <name evidence="1" type="ORF">KIL84_008246</name>
</gene>
<evidence type="ECO:0000313" key="1">
    <source>
        <dbReference type="EMBL" id="KAH1175372.1"/>
    </source>
</evidence>
<proteinExistence type="predicted"/>
<dbReference type="EMBL" id="JAHDVG010000477">
    <property type="protein sequence ID" value="KAH1175372.1"/>
    <property type="molecule type" value="Genomic_DNA"/>
</dbReference>
<sequence>MCFYSQCLVIVCSDPPLNALGSRPQQHPERQSIKFPKCYEILDCKVPRGAKTHESRQGAGPLIVDSSCWTWSTGQGRRIVLFLSQILTGLLLGHSAPLGMYRIRVSHSFLCFPAEK</sequence>
<dbReference type="AlphaFoldDB" id="A0A9D3X8D4"/>
<reference evidence="1" key="1">
    <citation type="submission" date="2021-09" db="EMBL/GenBank/DDBJ databases">
        <title>The genome of Mauremys mutica provides insights into the evolution of semi-aquatic lifestyle.</title>
        <authorList>
            <person name="Gong S."/>
            <person name="Gao Y."/>
        </authorList>
    </citation>
    <scope>NUCLEOTIDE SEQUENCE</scope>
    <source>
        <strain evidence="1">MM-2020</strain>
        <tissue evidence="1">Muscle</tissue>
    </source>
</reference>
<evidence type="ECO:0000313" key="2">
    <source>
        <dbReference type="Proteomes" id="UP000827986"/>
    </source>
</evidence>
<keyword evidence="2" id="KW-1185">Reference proteome</keyword>
<name>A0A9D3X8D4_9SAUR</name>
<accession>A0A9D3X8D4</accession>
<comment type="caution">
    <text evidence="1">The sequence shown here is derived from an EMBL/GenBank/DDBJ whole genome shotgun (WGS) entry which is preliminary data.</text>
</comment>